<protein>
    <recommendedName>
        <fullName evidence="13">AAA+ ATPase domain-containing protein</fullName>
    </recommendedName>
</protein>
<dbReference type="Pfam" id="PF23598">
    <property type="entry name" value="LRR_14"/>
    <property type="match status" value="1"/>
</dbReference>
<proteinExistence type="inferred from homology"/>
<name>A0A0D9XT13_9ORYZ</name>
<keyword evidence="2" id="KW-0433">Leucine-rich repeat</keyword>
<keyword evidence="6" id="KW-0175">Coiled coil</keyword>
<dbReference type="InterPro" id="IPR058922">
    <property type="entry name" value="WHD_DRP"/>
</dbReference>
<dbReference type="InterPro" id="IPR002182">
    <property type="entry name" value="NB-ARC"/>
</dbReference>
<dbReference type="Gene3D" id="1.20.5.4130">
    <property type="match status" value="1"/>
</dbReference>
<keyword evidence="5" id="KW-0611">Plant defense</keyword>
<keyword evidence="12" id="KW-1185">Reference proteome</keyword>
<dbReference type="PANTHER" id="PTHR23155:SF1229">
    <property type="entry name" value="OS11G0550500 PROTEIN"/>
    <property type="match status" value="1"/>
</dbReference>
<accession>A0A0D9XT13</accession>
<evidence type="ECO:0000259" key="7">
    <source>
        <dbReference type="Pfam" id="PF00931"/>
    </source>
</evidence>
<dbReference type="PANTHER" id="PTHR23155">
    <property type="entry name" value="DISEASE RESISTANCE PROTEIN RP"/>
    <property type="match status" value="1"/>
</dbReference>
<evidence type="ECO:0000313" key="11">
    <source>
        <dbReference type="EnsemblPlants" id="LPERR11G13240.1"/>
    </source>
</evidence>
<dbReference type="FunFam" id="3.40.50.300:FF:001091">
    <property type="entry name" value="Probable disease resistance protein At1g61300"/>
    <property type="match status" value="1"/>
</dbReference>
<dbReference type="FunFam" id="1.10.10.10:FF:000322">
    <property type="entry name" value="Probable disease resistance protein At1g63360"/>
    <property type="match status" value="1"/>
</dbReference>
<dbReference type="EnsemblPlants" id="LPERR11G13240.1">
    <property type="protein sequence ID" value="LPERR11G13240.1"/>
    <property type="gene ID" value="LPERR11G13240"/>
</dbReference>
<evidence type="ECO:0000313" key="12">
    <source>
        <dbReference type="Proteomes" id="UP000032180"/>
    </source>
</evidence>
<dbReference type="InterPro" id="IPR042197">
    <property type="entry name" value="Apaf_helical"/>
</dbReference>
<evidence type="ECO:0000256" key="2">
    <source>
        <dbReference type="ARBA" id="ARBA00022614"/>
    </source>
</evidence>
<evidence type="ECO:0000259" key="9">
    <source>
        <dbReference type="Pfam" id="PF23559"/>
    </source>
</evidence>
<evidence type="ECO:0000256" key="5">
    <source>
        <dbReference type="ARBA" id="ARBA00022821"/>
    </source>
</evidence>
<dbReference type="GO" id="GO:0002758">
    <property type="term" value="P:innate immune response-activating signaling pathway"/>
    <property type="evidence" value="ECO:0007669"/>
    <property type="project" value="UniProtKB-ARBA"/>
</dbReference>
<comment type="similarity">
    <text evidence="1">Belongs to the disease resistance NB-LRR family.</text>
</comment>
<dbReference type="eggNOG" id="KOG4658">
    <property type="taxonomic scope" value="Eukaryota"/>
</dbReference>
<feature type="domain" description="Disease resistance protein winged helix" evidence="9">
    <location>
        <begin position="406"/>
        <end position="475"/>
    </location>
</feature>
<dbReference type="Gene3D" id="1.10.8.430">
    <property type="entry name" value="Helical domain of apoptotic protease-activating factors"/>
    <property type="match status" value="1"/>
</dbReference>
<keyword evidence="4" id="KW-0547">Nucleotide-binding</keyword>
<dbReference type="InterPro" id="IPR032675">
    <property type="entry name" value="LRR_dom_sf"/>
</dbReference>
<dbReference type="AlphaFoldDB" id="A0A0D9XT13"/>
<evidence type="ECO:0008006" key="13">
    <source>
        <dbReference type="Google" id="ProtNLM"/>
    </source>
</evidence>
<evidence type="ECO:0000256" key="3">
    <source>
        <dbReference type="ARBA" id="ARBA00022737"/>
    </source>
</evidence>
<evidence type="ECO:0000259" key="8">
    <source>
        <dbReference type="Pfam" id="PF18052"/>
    </source>
</evidence>
<evidence type="ECO:0000259" key="10">
    <source>
        <dbReference type="Pfam" id="PF23598"/>
    </source>
</evidence>
<feature type="domain" description="Disease resistance R13L4/SHOC-2-like LRR" evidence="10">
    <location>
        <begin position="523"/>
        <end position="880"/>
    </location>
</feature>
<dbReference type="Gene3D" id="1.10.10.10">
    <property type="entry name" value="Winged helix-like DNA-binding domain superfamily/Winged helix DNA-binding domain"/>
    <property type="match status" value="1"/>
</dbReference>
<dbReference type="Gene3D" id="3.40.50.300">
    <property type="entry name" value="P-loop containing nucleotide triphosphate hydrolases"/>
    <property type="match status" value="1"/>
</dbReference>
<dbReference type="Pfam" id="PF00931">
    <property type="entry name" value="NB-ARC"/>
    <property type="match status" value="1"/>
</dbReference>
<reference evidence="11" key="3">
    <citation type="submission" date="2015-04" db="UniProtKB">
        <authorList>
            <consortium name="EnsemblPlants"/>
        </authorList>
    </citation>
    <scope>IDENTIFICATION</scope>
</reference>
<dbReference type="GO" id="GO:0042742">
    <property type="term" value="P:defense response to bacterium"/>
    <property type="evidence" value="ECO:0007669"/>
    <property type="project" value="UniProtKB-ARBA"/>
</dbReference>
<feature type="domain" description="Disease resistance N-terminal" evidence="8">
    <location>
        <begin position="1"/>
        <end position="83"/>
    </location>
</feature>
<organism evidence="11 12">
    <name type="scientific">Leersia perrieri</name>
    <dbReference type="NCBI Taxonomy" id="77586"/>
    <lineage>
        <taxon>Eukaryota</taxon>
        <taxon>Viridiplantae</taxon>
        <taxon>Streptophyta</taxon>
        <taxon>Embryophyta</taxon>
        <taxon>Tracheophyta</taxon>
        <taxon>Spermatophyta</taxon>
        <taxon>Magnoliopsida</taxon>
        <taxon>Liliopsida</taxon>
        <taxon>Poales</taxon>
        <taxon>Poaceae</taxon>
        <taxon>BOP clade</taxon>
        <taxon>Oryzoideae</taxon>
        <taxon>Oryzeae</taxon>
        <taxon>Oryzinae</taxon>
        <taxon>Leersia</taxon>
    </lineage>
</organism>
<dbReference type="CDD" id="cd14798">
    <property type="entry name" value="RX-CC_like"/>
    <property type="match status" value="1"/>
</dbReference>
<dbReference type="SUPFAM" id="SSF52058">
    <property type="entry name" value="L domain-like"/>
    <property type="match status" value="1"/>
</dbReference>
<dbReference type="Gene3D" id="3.80.10.10">
    <property type="entry name" value="Ribonuclease Inhibitor"/>
    <property type="match status" value="1"/>
</dbReference>
<evidence type="ECO:0000256" key="1">
    <source>
        <dbReference type="ARBA" id="ARBA00008894"/>
    </source>
</evidence>
<keyword evidence="3" id="KW-0677">Repeat</keyword>
<dbReference type="Proteomes" id="UP000032180">
    <property type="component" value="Chromosome 11"/>
</dbReference>
<dbReference type="InterPro" id="IPR036388">
    <property type="entry name" value="WH-like_DNA-bd_sf"/>
</dbReference>
<dbReference type="InterPro" id="IPR038005">
    <property type="entry name" value="RX-like_CC"/>
</dbReference>
<sequence length="888" mass="101869">MGTLLPKLFDILQKEYQLQKKTRGEIMWLMSELESMQIALLKISEAPIDQPPDEQVKLWAKNVRDLTYDIEDNIDKFVVRIDTPMPNNPHSFRGFIERSLDLMTKAKIRRKIGLDIRDIKSRINEEKERRDSFIQRAFKTVGIEEKTDYLVRRLMEGPDEELRQQQYVVSIVGFGGLGKTTLAMAVYKELKEKFDCGAFVSISLSPNMVGILKNMLHQLDEEKYCNINGATWDEGQLIDELREFLKKKRYIIVIDDVWDNSHWQTIRYALAENELGSRIIMTTRIVSIAKQIGGAYQLEPLSLDDSRKLFDQIIFPLKDKCLPYHLSEVSQKILKKCGGIPLAIITIASMLASKKGNEHEHWYKVYNSMGSGLEDKPDLMNMRKILSISYYDLVPHLKTCLLYLSLYPEDYVFTSKTLIWKWVGEGFVETEQGSSLYEAGREYFDELMNKSMIQPVDEDGLETRYRIHDMVLDLITFISIEEHYLTRLDGHQSLSLPKKIRRLSLQTNVEEDVKQLATISLCHLRSLTVSEQSFNLLPSTLSSLCPLLRVLDLNCDGVENQHCKDICNLLHLRYLKLSCDCITELPKEIANLQFLQVLDIYHTHVKELPPSFIQLKRLVYLHVNGWYMRLPDDLGSLDMLQEIGDIFYIDNPTMLHNLGGLAELRSLSIDIIKWDESYDKAFIQCLSKLVSLEFLKVIGTVGSTCGSNLSPGPQRLRSIDMSDCTLTAVPRWMSSLSSLSTLSITLLTLGEEDLQILGDIPSLNYLDIQVRKATPDRNKRLVIDNVSPFQCLTQLSVVSVTMEVRFAPGAMQNLRNLEFYINVRETVDQFGDFDFGLENLSSLDSVGVRIWGSDSKMSEADDAETAIRRSLHMNGKNPTINLHRHDWA</sequence>
<reference evidence="12" key="2">
    <citation type="submission" date="2013-12" db="EMBL/GenBank/DDBJ databases">
        <authorList>
            <person name="Yu Y."/>
            <person name="Lee S."/>
            <person name="de Baynast K."/>
            <person name="Wissotski M."/>
            <person name="Liu L."/>
            <person name="Talag J."/>
            <person name="Goicoechea J."/>
            <person name="Angelova A."/>
            <person name="Jetty R."/>
            <person name="Kudrna D."/>
            <person name="Golser W."/>
            <person name="Rivera L."/>
            <person name="Zhang J."/>
            <person name="Wing R."/>
        </authorList>
    </citation>
    <scope>NUCLEOTIDE SEQUENCE</scope>
</reference>
<dbReference type="GO" id="GO:0009626">
    <property type="term" value="P:plant-type hypersensitive response"/>
    <property type="evidence" value="ECO:0007669"/>
    <property type="project" value="UniProtKB-ARBA"/>
</dbReference>
<feature type="domain" description="NB-ARC" evidence="7">
    <location>
        <begin position="145"/>
        <end position="318"/>
    </location>
</feature>
<dbReference type="SUPFAM" id="SSF52540">
    <property type="entry name" value="P-loop containing nucleoside triphosphate hydrolases"/>
    <property type="match status" value="1"/>
</dbReference>
<dbReference type="PRINTS" id="PR00364">
    <property type="entry name" value="DISEASERSIST"/>
</dbReference>
<dbReference type="STRING" id="77586.A0A0D9XT13"/>
<dbReference type="Gramene" id="LPERR11G13240.1">
    <property type="protein sequence ID" value="LPERR11G13240.1"/>
    <property type="gene ID" value="LPERR11G13240"/>
</dbReference>
<reference evidence="11 12" key="1">
    <citation type="submission" date="2012-08" db="EMBL/GenBank/DDBJ databases">
        <title>Oryza genome evolution.</title>
        <authorList>
            <person name="Wing R.A."/>
        </authorList>
    </citation>
    <scope>NUCLEOTIDE SEQUENCE</scope>
</reference>
<dbReference type="Pfam" id="PF23559">
    <property type="entry name" value="WHD_DRP"/>
    <property type="match status" value="1"/>
</dbReference>
<dbReference type="HOGENOM" id="CLU_000837_25_0_1"/>
<dbReference type="GO" id="GO:0043531">
    <property type="term" value="F:ADP binding"/>
    <property type="evidence" value="ECO:0007669"/>
    <property type="project" value="InterPro"/>
</dbReference>
<dbReference type="InterPro" id="IPR044974">
    <property type="entry name" value="Disease_R_plants"/>
</dbReference>
<dbReference type="InterPro" id="IPR055414">
    <property type="entry name" value="LRR_R13L4/SHOC2-like"/>
</dbReference>
<evidence type="ECO:0000256" key="6">
    <source>
        <dbReference type="ARBA" id="ARBA00023054"/>
    </source>
</evidence>
<dbReference type="InterPro" id="IPR041118">
    <property type="entry name" value="Rx_N"/>
</dbReference>
<evidence type="ECO:0000256" key="4">
    <source>
        <dbReference type="ARBA" id="ARBA00022741"/>
    </source>
</evidence>
<dbReference type="Pfam" id="PF18052">
    <property type="entry name" value="Rx_N"/>
    <property type="match status" value="1"/>
</dbReference>
<dbReference type="InterPro" id="IPR027417">
    <property type="entry name" value="P-loop_NTPase"/>
</dbReference>